<gene>
    <name evidence="3" type="ORF">AL468_05235</name>
</gene>
<evidence type="ECO:0000256" key="1">
    <source>
        <dbReference type="SAM" id="Coils"/>
    </source>
</evidence>
<protein>
    <recommendedName>
        <fullName evidence="2">Abortive phage infection protein C-terminal domain-containing protein</fullName>
    </recommendedName>
</protein>
<keyword evidence="1" id="KW-0175">Coiled coil</keyword>
<keyword evidence="4" id="KW-1185">Reference proteome</keyword>
<reference evidence="4" key="1">
    <citation type="submission" date="2017-12" db="EMBL/GenBank/DDBJ databases">
        <title>FDA dAtabase for Regulatory Grade micrObial Sequences (FDA-ARGOS): Supporting development and validation of Infectious Disease Dx tests.</title>
        <authorList>
            <person name="Hoffmann M."/>
            <person name="Allard M."/>
            <person name="Evans P."/>
            <person name="Brown E."/>
            <person name="Tallon L.J."/>
            <person name="Sadzewicz L."/>
            <person name="Sengamalay N."/>
            <person name="Ott S."/>
            <person name="Godinez A."/>
            <person name="Nagaraj S."/>
            <person name="Vavikolanu K."/>
            <person name="Aluvathingal J."/>
            <person name="Nadendla S."/>
            <person name="Hobson J."/>
            <person name="Sichtig H."/>
        </authorList>
    </citation>
    <scope>NUCLEOTIDE SEQUENCE [LARGE SCALE GENOMIC DNA]</scope>
    <source>
        <strain evidence="4">LMG 3418</strain>
    </source>
</reference>
<dbReference type="RefSeq" id="WP_104974357.1">
    <property type="nucleotide sequence ID" value="NZ_CP014134.1"/>
</dbReference>
<evidence type="ECO:0000313" key="3">
    <source>
        <dbReference type="EMBL" id="AVH26653.1"/>
    </source>
</evidence>
<name>A0ABM6S9I7_9VIBR</name>
<sequence length="405" mass="45776">MENLVFKLITEDYRVLKIPNGPSSKAKLGTLFAKVEELPDDLRRWTDVNPRSPKMSKAEKLSGQVARSIVRTLEEEPEKFAIKNLGIYLLVESVESKRIVGDQHEVKVTLSNPEQHGIVNGGHTFQAIRQVMENGNYNGGANVRLHLYQNIDRELIVDLAEGLNKNLQVTDTSLQNLQNKFDSIKQAMQGKKGENEIAYSDGETGSVDVLEVIHLMSLLNLTQYPSSEKHPNDIFGSKQKVLKRYCEDLELKNSAFNILIPQVFEILKLSDEIKKECAKITSLYKIKNTDDKNRVGSKEHKRKAIFADGEIGGLIPQGWLYPMMAAFRANISLSEWKKGNFQWLVEPNILLPQVIHELTDKVTALHKDNKNKPAEVGRKATAYELCYASIFMRLAMSGKLEITNN</sequence>
<dbReference type="Proteomes" id="UP000237665">
    <property type="component" value="Chromosome 1"/>
</dbReference>
<feature type="domain" description="Abortive phage infection protein C-terminal" evidence="2">
    <location>
        <begin position="48"/>
        <end position="334"/>
    </location>
</feature>
<organism evidence="3 4">
    <name type="scientific">Vibrio diabolicus</name>
    <dbReference type="NCBI Taxonomy" id="50719"/>
    <lineage>
        <taxon>Bacteria</taxon>
        <taxon>Pseudomonadati</taxon>
        <taxon>Pseudomonadota</taxon>
        <taxon>Gammaproteobacteria</taxon>
        <taxon>Vibrionales</taxon>
        <taxon>Vibrionaceae</taxon>
        <taxon>Vibrio</taxon>
        <taxon>Vibrio diabolicus subgroup</taxon>
    </lineage>
</organism>
<accession>A0ABM6S9I7</accession>
<dbReference type="EMBL" id="CP014134">
    <property type="protein sequence ID" value="AVH26653.1"/>
    <property type="molecule type" value="Genomic_DNA"/>
</dbReference>
<proteinExistence type="predicted"/>
<feature type="coiled-coil region" evidence="1">
    <location>
        <begin position="160"/>
        <end position="194"/>
    </location>
</feature>
<dbReference type="Pfam" id="PF10592">
    <property type="entry name" value="AIPR"/>
    <property type="match status" value="1"/>
</dbReference>
<evidence type="ECO:0000313" key="4">
    <source>
        <dbReference type="Proteomes" id="UP000237665"/>
    </source>
</evidence>
<evidence type="ECO:0000259" key="2">
    <source>
        <dbReference type="Pfam" id="PF10592"/>
    </source>
</evidence>
<dbReference type="InterPro" id="IPR018891">
    <property type="entry name" value="AIPR_C"/>
</dbReference>